<comment type="caution">
    <text evidence="2">The sequence shown here is derived from an EMBL/GenBank/DDBJ whole genome shotgun (WGS) entry which is preliminary data.</text>
</comment>
<feature type="signal peptide" evidence="1">
    <location>
        <begin position="1"/>
        <end position="20"/>
    </location>
</feature>
<dbReference type="EMBL" id="JBBPDW010000028">
    <property type="protein sequence ID" value="KAK7539145.1"/>
    <property type="molecule type" value="Genomic_DNA"/>
</dbReference>
<sequence length="135" mass="14776">MMLLLVALLPLLILAPIATAYDCKDVRVQCLYAVITSDDCDDACNDFHELMDNWEFDHPTDACGGRLSISYNQEKEVTCPCTGVRLCACSGSRVAYDVRKQVAGQDCGNDAYASRNCPDYSDMKSGAVVDDDVEC</sequence>
<evidence type="ECO:0000256" key="1">
    <source>
        <dbReference type="SAM" id="SignalP"/>
    </source>
</evidence>
<keyword evidence="3" id="KW-1185">Reference proteome</keyword>
<accession>A0ABR1LYI8</accession>
<evidence type="ECO:0000313" key="3">
    <source>
        <dbReference type="Proteomes" id="UP001365128"/>
    </source>
</evidence>
<reference evidence="2 3" key="1">
    <citation type="submission" date="2024-04" db="EMBL/GenBank/DDBJ databases">
        <title>Phyllosticta paracitricarpa is synonymous to the EU quarantine fungus P. citricarpa based on phylogenomic analyses.</title>
        <authorList>
            <consortium name="Lawrence Berkeley National Laboratory"/>
            <person name="Van Ingen-Buijs V.A."/>
            <person name="Van Westerhoven A.C."/>
            <person name="Haridas S."/>
            <person name="Skiadas P."/>
            <person name="Martin F."/>
            <person name="Groenewald J.Z."/>
            <person name="Crous P.W."/>
            <person name="Seidl M.F."/>
        </authorList>
    </citation>
    <scope>NUCLEOTIDE SEQUENCE [LARGE SCALE GENOMIC DNA]</scope>
    <source>
        <strain evidence="2 3">CBS 122670</strain>
    </source>
</reference>
<keyword evidence="1" id="KW-0732">Signal</keyword>
<evidence type="ECO:0000313" key="2">
    <source>
        <dbReference type="EMBL" id="KAK7539145.1"/>
    </source>
</evidence>
<proteinExistence type="predicted"/>
<organism evidence="2 3">
    <name type="scientific">Phyllosticta citricarpa</name>
    <dbReference type="NCBI Taxonomy" id="55181"/>
    <lineage>
        <taxon>Eukaryota</taxon>
        <taxon>Fungi</taxon>
        <taxon>Dikarya</taxon>
        <taxon>Ascomycota</taxon>
        <taxon>Pezizomycotina</taxon>
        <taxon>Dothideomycetes</taxon>
        <taxon>Dothideomycetes incertae sedis</taxon>
        <taxon>Botryosphaeriales</taxon>
        <taxon>Phyllostictaceae</taxon>
        <taxon>Phyllosticta</taxon>
    </lineage>
</organism>
<dbReference type="Proteomes" id="UP001365128">
    <property type="component" value="Unassembled WGS sequence"/>
</dbReference>
<name>A0ABR1LYI8_9PEZI</name>
<gene>
    <name evidence="2" type="ORF">IWX46DRAFT_662541</name>
</gene>
<protein>
    <submittedName>
        <fullName evidence="2">Uncharacterized protein</fullName>
    </submittedName>
</protein>
<feature type="chain" id="PRO_5045286130" evidence="1">
    <location>
        <begin position="21"/>
        <end position="135"/>
    </location>
</feature>